<dbReference type="EMBL" id="CAJPEV010003133">
    <property type="protein sequence ID" value="CAG0899026.1"/>
    <property type="molecule type" value="Genomic_DNA"/>
</dbReference>
<dbReference type="PROSITE" id="PS00134">
    <property type="entry name" value="TRYPSIN_HIS"/>
    <property type="match status" value="1"/>
</dbReference>
<gene>
    <name evidence="5" type="ORF">DSTB1V02_LOCUS10662</name>
</gene>
<dbReference type="CDD" id="cd00190">
    <property type="entry name" value="Tryp_SPc"/>
    <property type="match status" value="1"/>
</dbReference>
<dbReference type="EMBL" id="LR902650">
    <property type="protein sequence ID" value="CAD7250893.1"/>
    <property type="molecule type" value="Genomic_DNA"/>
</dbReference>
<proteinExistence type="predicted"/>
<dbReference type="GO" id="GO:0004252">
    <property type="term" value="F:serine-type endopeptidase activity"/>
    <property type="evidence" value="ECO:0007669"/>
    <property type="project" value="InterPro"/>
</dbReference>
<evidence type="ECO:0000259" key="4">
    <source>
        <dbReference type="PROSITE" id="PS50240"/>
    </source>
</evidence>
<dbReference type="PRINTS" id="PR00722">
    <property type="entry name" value="CHYMOTRYPSIN"/>
</dbReference>
<feature type="domain" description="Peptidase S1" evidence="4">
    <location>
        <begin position="121"/>
        <end position="280"/>
    </location>
</feature>
<keyword evidence="2" id="KW-0964">Secreted</keyword>
<evidence type="ECO:0000313" key="6">
    <source>
        <dbReference type="Proteomes" id="UP000677054"/>
    </source>
</evidence>
<dbReference type="GO" id="GO:0005576">
    <property type="term" value="C:extracellular region"/>
    <property type="evidence" value="ECO:0007669"/>
    <property type="project" value="UniProtKB-SubCell"/>
</dbReference>
<keyword evidence="3" id="KW-1015">Disulfide bond</keyword>
<dbReference type="Gene3D" id="2.40.10.10">
    <property type="entry name" value="Trypsin-like serine proteases"/>
    <property type="match status" value="1"/>
</dbReference>
<name>A0A7R9ABC4_9CRUS</name>
<dbReference type="InterPro" id="IPR001314">
    <property type="entry name" value="Peptidase_S1A"/>
</dbReference>
<dbReference type="InterPro" id="IPR001254">
    <property type="entry name" value="Trypsin_dom"/>
</dbReference>
<dbReference type="InterPro" id="IPR043504">
    <property type="entry name" value="Peptidase_S1_PA_chymotrypsin"/>
</dbReference>
<dbReference type="InterPro" id="IPR009003">
    <property type="entry name" value="Peptidase_S1_PA"/>
</dbReference>
<evidence type="ECO:0000256" key="1">
    <source>
        <dbReference type="ARBA" id="ARBA00004613"/>
    </source>
</evidence>
<evidence type="ECO:0000256" key="3">
    <source>
        <dbReference type="ARBA" id="ARBA00023157"/>
    </source>
</evidence>
<evidence type="ECO:0000313" key="5">
    <source>
        <dbReference type="EMBL" id="CAD7250893.1"/>
    </source>
</evidence>
<dbReference type="SMART" id="SM00020">
    <property type="entry name" value="Tryp_SPc"/>
    <property type="match status" value="1"/>
</dbReference>
<dbReference type="OrthoDB" id="6380950at2759"/>
<comment type="subcellular location">
    <subcellularLocation>
        <location evidence="1">Secreted</location>
    </subcellularLocation>
</comment>
<dbReference type="PANTHER" id="PTHR24252:SF7">
    <property type="entry name" value="HYALIN"/>
    <property type="match status" value="1"/>
</dbReference>
<reference evidence="5" key="1">
    <citation type="submission" date="2020-11" db="EMBL/GenBank/DDBJ databases">
        <authorList>
            <person name="Tran Van P."/>
        </authorList>
    </citation>
    <scope>NUCLEOTIDE SEQUENCE</scope>
</reference>
<organism evidence="5">
    <name type="scientific">Darwinula stevensoni</name>
    <dbReference type="NCBI Taxonomy" id="69355"/>
    <lineage>
        <taxon>Eukaryota</taxon>
        <taxon>Metazoa</taxon>
        <taxon>Ecdysozoa</taxon>
        <taxon>Arthropoda</taxon>
        <taxon>Crustacea</taxon>
        <taxon>Oligostraca</taxon>
        <taxon>Ostracoda</taxon>
        <taxon>Podocopa</taxon>
        <taxon>Podocopida</taxon>
        <taxon>Darwinulocopina</taxon>
        <taxon>Darwinuloidea</taxon>
        <taxon>Darwinulidae</taxon>
        <taxon>Darwinula</taxon>
    </lineage>
</organism>
<dbReference type="Pfam" id="PF00089">
    <property type="entry name" value="Trypsin"/>
    <property type="match status" value="1"/>
</dbReference>
<sequence>MRYKAIYHHRVAFKRRYETFHRRMSRVPSAIATLKARRRTRQPLSPQNRNPLFPVYREAMDVWNRSVIVDQNLGLRNPAIDSIASLWGNLFGSLPSEENGEKAPSVECGRQNPRWAVPQRIVGGKPAVQGEFPWQVSLQRKYVFYTAHFCGGALVNDRWVVTAAHCVSSKVPGLSVVVGDHDLSARDGSEQQLRVKRIVLHPRWNSRTLENDIALLELDRGVNVRSPYVGPICLPTQGESFSGRRESDAIRRSGFSTRFLREFSSLRREGEDELRSGELE</sequence>
<dbReference type="SUPFAM" id="SSF50494">
    <property type="entry name" value="Trypsin-like serine proteases"/>
    <property type="match status" value="1"/>
</dbReference>
<keyword evidence="6" id="KW-1185">Reference proteome</keyword>
<dbReference type="PROSITE" id="PS50240">
    <property type="entry name" value="TRYPSIN_DOM"/>
    <property type="match status" value="1"/>
</dbReference>
<dbReference type="Proteomes" id="UP000677054">
    <property type="component" value="Unassembled WGS sequence"/>
</dbReference>
<protein>
    <recommendedName>
        <fullName evidence="4">Peptidase S1 domain-containing protein</fullName>
    </recommendedName>
</protein>
<dbReference type="PANTHER" id="PTHR24252">
    <property type="entry name" value="ACROSIN-RELATED"/>
    <property type="match status" value="1"/>
</dbReference>
<dbReference type="InterPro" id="IPR018114">
    <property type="entry name" value="TRYPSIN_HIS"/>
</dbReference>
<dbReference type="AlphaFoldDB" id="A0A7R9ABC4"/>
<dbReference type="GO" id="GO:0006508">
    <property type="term" value="P:proteolysis"/>
    <property type="evidence" value="ECO:0007669"/>
    <property type="project" value="InterPro"/>
</dbReference>
<evidence type="ECO:0000256" key="2">
    <source>
        <dbReference type="ARBA" id="ARBA00022525"/>
    </source>
</evidence>
<dbReference type="FunFam" id="2.40.10.10:FF:000122">
    <property type="entry name" value="Chymotrypsin-like elastase family member 1"/>
    <property type="match status" value="1"/>
</dbReference>
<accession>A0A7R9ABC4</accession>